<proteinExistence type="predicted"/>
<comment type="subcellular location">
    <subcellularLocation>
        <location evidence="1">Nucleus</location>
    </subcellularLocation>
</comment>
<keyword evidence="2" id="KW-0479">Metal-binding</keyword>
<evidence type="ECO:0000313" key="7">
    <source>
        <dbReference type="Proteomes" id="UP000580250"/>
    </source>
</evidence>
<gene>
    <name evidence="6" type="ORF">MENT_LOCUS17410</name>
</gene>
<dbReference type="GO" id="GO:0005634">
    <property type="term" value="C:nucleus"/>
    <property type="evidence" value="ECO:0007669"/>
    <property type="project" value="UniProtKB-SubCell"/>
</dbReference>
<keyword evidence="5" id="KW-0539">Nucleus</keyword>
<organism evidence="6 7">
    <name type="scientific">Meloidogyne enterolobii</name>
    <name type="common">Root-knot nematode worm</name>
    <name type="synonym">Meloidogyne mayaguensis</name>
    <dbReference type="NCBI Taxonomy" id="390850"/>
    <lineage>
        <taxon>Eukaryota</taxon>
        <taxon>Metazoa</taxon>
        <taxon>Ecdysozoa</taxon>
        <taxon>Nematoda</taxon>
        <taxon>Chromadorea</taxon>
        <taxon>Rhabditida</taxon>
        <taxon>Tylenchina</taxon>
        <taxon>Tylenchomorpha</taxon>
        <taxon>Tylenchoidea</taxon>
        <taxon>Meloidogynidae</taxon>
        <taxon>Meloidogyninae</taxon>
        <taxon>Meloidogyne</taxon>
    </lineage>
</organism>
<dbReference type="OrthoDB" id="5865631at2759"/>
<accession>A0A6V7UUN2</accession>
<dbReference type="EMBL" id="CAJEWN010000113">
    <property type="protein sequence ID" value="CAD2165823.1"/>
    <property type="molecule type" value="Genomic_DNA"/>
</dbReference>
<comment type="caution">
    <text evidence="6">The sequence shown here is derived from an EMBL/GenBank/DDBJ whole genome shotgun (WGS) entry which is preliminary data.</text>
</comment>
<evidence type="ECO:0000256" key="2">
    <source>
        <dbReference type="ARBA" id="ARBA00022723"/>
    </source>
</evidence>
<dbReference type="AlphaFoldDB" id="A0A6V7UUN2"/>
<reference evidence="6 7" key="1">
    <citation type="submission" date="2020-08" db="EMBL/GenBank/DDBJ databases">
        <authorList>
            <person name="Koutsovoulos G."/>
            <person name="Danchin GJ E."/>
        </authorList>
    </citation>
    <scope>NUCLEOTIDE SEQUENCE [LARGE SCALE GENOMIC DNA]</scope>
</reference>
<dbReference type="PANTHER" id="PTHR46481:SF10">
    <property type="entry name" value="ZINC FINGER BED DOMAIN-CONTAINING PROTEIN 39"/>
    <property type="match status" value="1"/>
</dbReference>
<protein>
    <submittedName>
        <fullName evidence="6">Uncharacterized protein</fullName>
    </submittedName>
</protein>
<dbReference type="InterPro" id="IPR012337">
    <property type="entry name" value="RNaseH-like_sf"/>
</dbReference>
<dbReference type="Proteomes" id="UP000580250">
    <property type="component" value="Unassembled WGS sequence"/>
</dbReference>
<keyword evidence="3" id="KW-0863">Zinc-finger</keyword>
<dbReference type="GO" id="GO:0008270">
    <property type="term" value="F:zinc ion binding"/>
    <property type="evidence" value="ECO:0007669"/>
    <property type="project" value="UniProtKB-KW"/>
</dbReference>
<name>A0A6V7UUN2_MELEN</name>
<dbReference type="InterPro" id="IPR052035">
    <property type="entry name" value="ZnF_BED_domain_contain"/>
</dbReference>
<evidence type="ECO:0000256" key="3">
    <source>
        <dbReference type="ARBA" id="ARBA00022771"/>
    </source>
</evidence>
<sequence>MRNRNSKYDAYFHIFDGTAKCLGKDCNYFYKSISSSFPRTCLRAHLERYHKESFQKLRADEDQQQEKPIVRPVRKRVKKEKKSSSNFDSTSENVVNNDRNWCSPNDELLLMTEKVEEDDDGYNSKLDEAIISLICTASLPLSFIEEPGLKNLLNILVPDYKLRPQRFFSSFVLNKLYSRIRQKVSDDIRTEFMSLTVNSLKSNDDSYTLFVFTAHYISASMTPCSRVLAVEPVKGEQTCENVSALLSNVLNEYRVDAFKVHLILREESDDDLRKAIRSTGFDSMQCLTIKLDLCIWEALNIFSVNELLEKVKKAIRKIRKSRALSENFPPLCDDNSIPSIYLKKGTKIRWNNALLIFECFSSNEEFLIKIPYSNKLFPAFSPNEWKSMKSICELLRPIYRATTRIASRQACISSVIPLFKAIDRELLRLNTNSPLIRDKLKEELNIKFGDCEESKHLLIATLLDPAYKSAFFKDPLKARDILFSEVEMLAIRSVEAAPAIHNGNNMEEDDPFVRFCRDSEAVEFSAASLSPSTTSPLENAKAMAAWQVNDYLNSPKYDGDSYSFWDNPYYASKYMFLLPLVKKYHSAPNTTIFFGENMQQQQRNSCTKLLSPDVRRSINNETLKEMLFVHQNILLMGFDF</sequence>
<evidence type="ECO:0000256" key="5">
    <source>
        <dbReference type="ARBA" id="ARBA00023242"/>
    </source>
</evidence>
<evidence type="ECO:0000256" key="1">
    <source>
        <dbReference type="ARBA" id="ARBA00004123"/>
    </source>
</evidence>
<dbReference type="SUPFAM" id="SSF53098">
    <property type="entry name" value="Ribonuclease H-like"/>
    <property type="match status" value="1"/>
</dbReference>
<keyword evidence="4" id="KW-0862">Zinc</keyword>
<evidence type="ECO:0000313" key="6">
    <source>
        <dbReference type="EMBL" id="CAD2165823.1"/>
    </source>
</evidence>
<evidence type="ECO:0000256" key="4">
    <source>
        <dbReference type="ARBA" id="ARBA00022833"/>
    </source>
</evidence>
<dbReference type="PANTHER" id="PTHR46481">
    <property type="entry name" value="ZINC FINGER BED DOMAIN-CONTAINING PROTEIN 4"/>
    <property type="match status" value="1"/>
</dbReference>